<dbReference type="RefSeq" id="WP_179503507.1">
    <property type="nucleotide sequence ID" value="NZ_JACCAA010000001.1"/>
</dbReference>
<accession>A0A7Y9S2A7</accession>
<evidence type="ECO:0000313" key="6">
    <source>
        <dbReference type="EMBL" id="NYG60595.1"/>
    </source>
</evidence>
<dbReference type="EMBL" id="JACCAA010000001">
    <property type="protein sequence ID" value="NYG60595.1"/>
    <property type="molecule type" value="Genomic_DNA"/>
</dbReference>
<dbReference type="PROSITE" id="PS00211">
    <property type="entry name" value="ABC_TRANSPORTER_1"/>
    <property type="match status" value="1"/>
</dbReference>
<comment type="caution">
    <text evidence="6">The sequence shown here is derived from an EMBL/GenBank/DDBJ whole genome shotgun (WGS) entry which is preliminary data.</text>
</comment>
<dbReference type="Proteomes" id="UP000540656">
    <property type="component" value="Unassembled WGS sequence"/>
</dbReference>
<dbReference type="Gene3D" id="3.40.50.300">
    <property type="entry name" value="P-loop containing nucleotide triphosphate hydrolases"/>
    <property type="match status" value="1"/>
</dbReference>
<dbReference type="AlphaFoldDB" id="A0A7Y9S2A7"/>
<proteinExistence type="inferred from homology"/>
<keyword evidence="7" id="KW-1185">Reference proteome</keyword>
<name>A0A7Y9S2A7_9ACTN</name>
<dbReference type="SMART" id="SM00382">
    <property type="entry name" value="AAA"/>
    <property type="match status" value="1"/>
</dbReference>
<evidence type="ECO:0000259" key="5">
    <source>
        <dbReference type="PROSITE" id="PS50893"/>
    </source>
</evidence>
<sequence length="313" mass="32644">MHLISDERATVAGTAIEIKNLTKAFGAVRAVDDLTFTVRPGVVTGFLGPNGSGKTTTLRMLLGLVAPDSGSATIGGRKYVDIDRPASVVGAALEAASFHPGRSALDHLRVFAPLAGVADQRCKDVLEHVGLGPVSDRKVGGFSLGMRQRLGLATTLLGDPGVLVLDEPSNGLDPEGIVWLRGFLRHLAHDQGRTVLVSSHVLGEVQATVDDVVVIAGGRLVHESPLQDLVAMAADRVKVVTPDIDGFTRLAQSRGWQFEVVSGGLHLIGAGPAEVGAAAHAERLEIHGLAGEGKGLEEVFLELTDPNRSAVAA</sequence>
<dbReference type="InterPro" id="IPR017871">
    <property type="entry name" value="ABC_transporter-like_CS"/>
</dbReference>
<dbReference type="InterPro" id="IPR027417">
    <property type="entry name" value="P-loop_NTPase"/>
</dbReference>
<evidence type="ECO:0000256" key="2">
    <source>
        <dbReference type="ARBA" id="ARBA00022448"/>
    </source>
</evidence>
<evidence type="ECO:0000256" key="1">
    <source>
        <dbReference type="ARBA" id="ARBA00005417"/>
    </source>
</evidence>
<dbReference type="InterPro" id="IPR003593">
    <property type="entry name" value="AAA+_ATPase"/>
</dbReference>
<feature type="domain" description="ABC transporter" evidence="5">
    <location>
        <begin position="16"/>
        <end position="242"/>
    </location>
</feature>
<keyword evidence="2" id="KW-0813">Transport</keyword>
<dbReference type="InterPro" id="IPR003439">
    <property type="entry name" value="ABC_transporter-like_ATP-bd"/>
</dbReference>
<protein>
    <submittedName>
        <fullName evidence="6">ABC-2 type transport system ATP-binding protein</fullName>
    </submittedName>
</protein>
<dbReference type="SUPFAM" id="SSF52540">
    <property type="entry name" value="P-loop containing nucleoside triphosphate hydrolases"/>
    <property type="match status" value="1"/>
</dbReference>
<dbReference type="PANTHER" id="PTHR43335:SF4">
    <property type="entry name" value="ABC TRANSPORTER, ATP-BINDING PROTEIN"/>
    <property type="match status" value="1"/>
</dbReference>
<reference evidence="6 7" key="1">
    <citation type="submission" date="2020-07" db="EMBL/GenBank/DDBJ databases">
        <title>Sequencing the genomes of 1000 actinobacteria strains.</title>
        <authorList>
            <person name="Klenk H.-P."/>
        </authorList>
    </citation>
    <scope>NUCLEOTIDE SEQUENCE [LARGE SCALE GENOMIC DNA]</scope>
    <source>
        <strain evidence="6 7">DSM 23819</strain>
    </source>
</reference>
<evidence type="ECO:0000313" key="7">
    <source>
        <dbReference type="Proteomes" id="UP000540656"/>
    </source>
</evidence>
<organism evidence="6 7">
    <name type="scientific">Nocardioides daedukensis</name>
    <dbReference type="NCBI Taxonomy" id="634462"/>
    <lineage>
        <taxon>Bacteria</taxon>
        <taxon>Bacillati</taxon>
        <taxon>Actinomycetota</taxon>
        <taxon>Actinomycetes</taxon>
        <taxon>Propionibacteriales</taxon>
        <taxon>Nocardioidaceae</taxon>
        <taxon>Nocardioides</taxon>
    </lineage>
</organism>
<dbReference type="Pfam" id="PF00005">
    <property type="entry name" value="ABC_tran"/>
    <property type="match status" value="1"/>
</dbReference>
<comment type="similarity">
    <text evidence="1">Belongs to the ABC transporter superfamily.</text>
</comment>
<dbReference type="PANTHER" id="PTHR43335">
    <property type="entry name" value="ABC TRANSPORTER, ATP-BINDING PROTEIN"/>
    <property type="match status" value="1"/>
</dbReference>
<gene>
    <name evidence="6" type="ORF">BJ980_003518</name>
</gene>
<keyword evidence="4 6" id="KW-0067">ATP-binding</keyword>
<keyword evidence="3" id="KW-0547">Nucleotide-binding</keyword>
<dbReference type="GO" id="GO:0005524">
    <property type="term" value="F:ATP binding"/>
    <property type="evidence" value="ECO:0007669"/>
    <property type="project" value="UniProtKB-KW"/>
</dbReference>
<dbReference type="GO" id="GO:0016887">
    <property type="term" value="F:ATP hydrolysis activity"/>
    <property type="evidence" value="ECO:0007669"/>
    <property type="project" value="InterPro"/>
</dbReference>
<evidence type="ECO:0000256" key="3">
    <source>
        <dbReference type="ARBA" id="ARBA00022741"/>
    </source>
</evidence>
<dbReference type="PROSITE" id="PS50893">
    <property type="entry name" value="ABC_TRANSPORTER_2"/>
    <property type="match status" value="1"/>
</dbReference>
<evidence type="ECO:0000256" key="4">
    <source>
        <dbReference type="ARBA" id="ARBA00022840"/>
    </source>
</evidence>